<dbReference type="KEGG" id="mbd:MEBOL_006072"/>
<dbReference type="Proteomes" id="UP000217289">
    <property type="component" value="Chromosome"/>
</dbReference>
<sequence>MEIIRIRAHAFVPLIGVWIATLFVHACVPAQRSQTRPVSSGHRSSWGGPRIDSRASFKQSCGTACAVPINPSTGELLAPSVSRTGQVVQKVRDAAEAVQGFSLLDRALTGAELDQVEQVLRDCVAQAHADVNDAYQRQEGGRPFKNGKFPNDSECRQVVGTDEAGEDITLARMLGNLKHIAAFACVSARLPSSVREHFTVEPRYKPDPKSNGFILTKRGHDTLRPDFVVHGTRNATDVQCVYEFKFPCLSKNKLDPRTIFGAEAQLTAYQKLSYRCPVAIVSPQGLFELRP</sequence>
<dbReference type="EMBL" id="CP022163">
    <property type="protein sequence ID" value="ATB32584.1"/>
    <property type="molecule type" value="Genomic_DNA"/>
</dbReference>
<organism evidence="1 2">
    <name type="scientific">Melittangium boletus DSM 14713</name>
    <dbReference type="NCBI Taxonomy" id="1294270"/>
    <lineage>
        <taxon>Bacteria</taxon>
        <taxon>Pseudomonadati</taxon>
        <taxon>Myxococcota</taxon>
        <taxon>Myxococcia</taxon>
        <taxon>Myxococcales</taxon>
        <taxon>Cystobacterineae</taxon>
        <taxon>Archangiaceae</taxon>
        <taxon>Melittangium</taxon>
    </lineage>
</organism>
<protein>
    <submittedName>
        <fullName evidence="1">Uncharacterized protein</fullName>
    </submittedName>
</protein>
<accession>A0A250ILG7</accession>
<gene>
    <name evidence="1" type="ORF">MEBOL_006072</name>
</gene>
<dbReference type="RefSeq" id="WP_170115619.1">
    <property type="nucleotide sequence ID" value="NZ_CP022163.1"/>
</dbReference>
<keyword evidence="2" id="KW-1185">Reference proteome</keyword>
<evidence type="ECO:0000313" key="1">
    <source>
        <dbReference type="EMBL" id="ATB32584.1"/>
    </source>
</evidence>
<evidence type="ECO:0000313" key="2">
    <source>
        <dbReference type="Proteomes" id="UP000217289"/>
    </source>
</evidence>
<proteinExistence type="predicted"/>
<name>A0A250ILG7_9BACT</name>
<dbReference type="AlphaFoldDB" id="A0A250ILG7"/>
<reference evidence="1 2" key="1">
    <citation type="submission" date="2017-06" db="EMBL/GenBank/DDBJ databases">
        <authorList>
            <person name="Kim H.J."/>
            <person name="Triplett B.A."/>
        </authorList>
    </citation>
    <scope>NUCLEOTIDE SEQUENCE [LARGE SCALE GENOMIC DNA]</scope>
    <source>
        <strain evidence="1 2">DSM 14713</strain>
    </source>
</reference>